<keyword evidence="1" id="KW-0732">Signal</keyword>
<evidence type="ECO:0000256" key="1">
    <source>
        <dbReference type="SAM" id="SignalP"/>
    </source>
</evidence>
<reference evidence="2" key="1">
    <citation type="submission" date="2021-01" db="EMBL/GenBank/DDBJ databases">
        <authorList>
            <person name="Corre E."/>
            <person name="Pelletier E."/>
            <person name="Niang G."/>
            <person name="Scheremetjew M."/>
            <person name="Finn R."/>
            <person name="Kale V."/>
            <person name="Holt S."/>
            <person name="Cochrane G."/>
            <person name="Meng A."/>
            <person name="Brown T."/>
            <person name="Cohen L."/>
        </authorList>
    </citation>
    <scope>NUCLEOTIDE SEQUENCE</scope>
    <source>
        <strain evidence="2">MM31A-1</strain>
    </source>
</reference>
<protein>
    <recommendedName>
        <fullName evidence="3">Calmodulin-lysine N-methyltransferase</fullName>
    </recommendedName>
</protein>
<dbReference type="PANTHER" id="PTHR14614:SF132">
    <property type="entry name" value="PROTEIN-LYSINE METHYLTRANSFERASE C42C1.13"/>
    <property type="match status" value="1"/>
</dbReference>
<proteinExistence type="predicted"/>
<sequence>MPLLIFLYICLFQCLWEASLTTAFSSNLALTSQSQRVPTSSKRYTIVPTSSKGYTISFRSESRIPLDMPVDDAVNVQLQPKLRDSNDEFDGIGLENQRRTILVKAIAAMQVSLFSGLSEPKLAFASTDEPMECKNGAIMAESAVPGAYQQICMSLPTRSITLKSTGDVISVYQGITDDGNGNGANQGGSIAGRTGVAVWNSGILITRLLDLYAMEEEGFFTDKTVLELGCGTALASVAASKLGASRTIATDGNDEVIRLVKRNLEFNDVRGGEAALLKWGALDAIDYYGEADIVMGSDLTYNSGNWGVLSETLSTVLKPNGVAIYLTLGHSGFAVEGELGGFLTTVQSQGSLVWMKEDSAYLEKLLSKSFSKQDKDVIIGTGGFKVAVFRKKKRLR</sequence>
<organism evidence="2">
    <name type="scientific">Chaetoceros debilis</name>
    <dbReference type="NCBI Taxonomy" id="122233"/>
    <lineage>
        <taxon>Eukaryota</taxon>
        <taxon>Sar</taxon>
        <taxon>Stramenopiles</taxon>
        <taxon>Ochrophyta</taxon>
        <taxon>Bacillariophyta</taxon>
        <taxon>Coscinodiscophyceae</taxon>
        <taxon>Chaetocerotophycidae</taxon>
        <taxon>Chaetocerotales</taxon>
        <taxon>Chaetocerotaceae</taxon>
        <taxon>Chaetoceros</taxon>
    </lineage>
</organism>
<evidence type="ECO:0008006" key="3">
    <source>
        <dbReference type="Google" id="ProtNLM"/>
    </source>
</evidence>
<evidence type="ECO:0000313" key="2">
    <source>
        <dbReference type="EMBL" id="CAE0457397.1"/>
    </source>
</evidence>
<dbReference type="Pfam" id="PF10294">
    <property type="entry name" value="Methyltransf_16"/>
    <property type="match status" value="1"/>
</dbReference>
<feature type="chain" id="PRO_5031035156" description="Calmodulin-lysine N-methyltransferase" evidence="1">
    <location>
        <begin position="19"/>
        <end position="396"/>
    </location>
</feature>
<dbReference type="EMBL" id="HBIO01003272">
    <property type="protein sequence ID" value="CAE0457397.1"/>
    <property type="molecule type" value="Transcribed_RNA"/>
</dbReference>
<dbReference type="AlphaFoldDB" id="A0A7S3V5A4"/>
<name>A0A7S3V5A4_9STRA</name>
<dbReference type="PANTHER" id="PTHR14614">
    <property type="entry name" value="HEPATOCELLULAR CARCINOMA-ASSOCIATED ANTIGEN"/>
    <property type="match status" value="1"/>
</dbReference>
<dbReference type="SUPFAM" id="SSF53335">
    <property type="entry name" value="S-adenosyl-L-methionine-dependent methyltransferases"/>
    <property type="match status" value="1"/>
</dbReference>
<feature type="signal peptide" evidence="1">
    <location>
        <begin position="1"/>
        <end position="18"/>
    </location>
</feature>
<accession>A0A7S3V5A4</accession>
<dbReference type="Gene3D" id="3.40.50.150">
    <property type="entry name" value="Vaccinia Virus protein VP39"/>
    <property type="match status" value="1"/>
</dbReference>
<gene>
    <name evidence="2" type="ORF">CDEB00056_LOCUS2238</name>
</gene>
<dbReference type="CDD" id="cd02440">
    <property type="entry name" value="AdoMet_MTases"/>
    <property type="match status" value="1"/>
</dbReference>
<dbReference type="InterPro" id="IPR029063">
    <property type="entry name" value="SAM-dependent_MTases_sf"/>
</dbReference>
<dbReference type="InterPro" id="IPR019410">
    <property type="entry name" value="Methyltransf_16"/>
</dbReference>